<accession>A0A0W0TLD8</accession>
<dbReference type="InterPro" id="IPR001466">
    <property type="entry name" value="Beta-lactam-related"/>
</dbReference>
<dbReference type="Gene3D" id="3.40.710.10">
    <property type="entry name" value="DD-peptidase/beta-lactamase superfamily"/>
    <property type="match status" value="1"/>
</dbReference>
<keyword evidence="3" id="KW-0121">Carboxypeptidase</keyword>
<dbReference type="PATRIC" id="fig|453.4.peg.2444"/>
<dbReference type="InterPro" id="IPR035923">
    <property type="entry name" value="TT1751-like_sf"/>
</dbReference>
<reference evidence="4 6" key="2">
    <citation type="submission" date="2018-06" db="EMBL/GenBank/DDBJ databases">
        <authorList>
            <consortium name="Pathogen Informatics"/>
            <person name="Doyle S."/>
        </authorList>
    </citation>
    <scope>NUCLEOTIDE SEQUENCE [LARGE SCALE GENOMIC DNA]</scope>
    <source>
        <strain evidence="4 6">NCTC12022</strain>
    </source>
</reference>
<dbReference type="GO" id="GO:0009002">
    <property type="term" value="F:serine-type D-Ala-D-Ala carboxypeptidase activity"/>
    <property type="evidence" value="ECO:0007669"/>
    <property type="project" value="UniProtKB-EC"/>
</dbReference>
<evidence type="ECO:0000259" key="1">
    <source>
        <dbReference type="Pfam" id="PF00144"/>
    </source>
</evidence>
<dbReference type="EMBL" id="UASS01000022">
    <property type="protein sequence ID" value="SPX61803.1"/>
    <property type="molecule type" value="Genomic_DNA"/>
</dbReference>
<dbReference type="Proteomes" id="UP000054698">
    <property type="component" value="Unassembled WGS sequence"/>
</dbReference>
<evidence type="ECO:0000313" key="6">
    <source>
        <dbReference type="Proteomes" id="UP000251942"/>
    </source>
</evidence>
<dbReference type="CDD" id="cd14797">
    <property type="entry name" value="DUF302"/>
    <property type="match status" value="1"/>
</dbReference>
<evidence type="ECO:0000313" key="5">
    <source>
        <dbReference type="Proteomes" id="UP000054698"/>
    </source>
</evidence>
<evidence type="ECO:0000259" key="2">
    <source>
        <dbReference type="Pfam" id="PF03625"/>
    </source>
</evidence>
<organism evidence="3 5">
    <name type="scientific">Legionella feeleii</name>
    <dbReference type="NCBI Taxonomy" id="453"/>
    <lineage>
        <taxon>Bacteria</taxon>
        <taxon>Pseudomonadati</taxon>
        <taxon>Pseudomonadota</taxon>
        <taxon>Gammaproteobacteria</taxon>
        <taxon>Legionellales</taxon>
        <taxon>Legionellaceae</taxon>
        <taxon>Legionella</taxon>
    </lineage>
</organism>
<keyword evidence="5" id="KW-1185">Reference proteome</keyword>
<dbReference type="STRING" id="453.Lfee_2230"/>
<keyword evidence="3" id="KW-0645">Protease</keyword>
<evidence type="ECO:0000313" key="4">
    <source>
        <dbReference type="EMBL" id="SPX61803.1"/>
    </source>
</evidence>
<gene>
    <name evidence="4" type="primary">pbpE_2</name>
    <name evidence="3" type="ORF">Lfee_2230</name>
    <name evidence="4" type="ORF">NCTC12022_02555</name>
</gene>
<dbReference type="Pfam" id="PF00144">
    <property type="entry name" value="Beta-lactamase"/>
    <property type="match status" value="1"/>
</dbReference>
<dbReference type="PANTHER" id="PTHR46825:SF9">
    <property type="entry name" value="BETA-LACTAMASE-RELATED DOMAIN-CONTAINING PROTEIN"/>
    <property type="match status" value="1"/>
</dbReference>
<dbReference type="Pfam" id="PF03625">
    <property type="entry name" value="DUF302"/>
    <property type="match status" value="1"/>
</dbReference>
<feature type="domain" description="DUF302" evidence="2">
    <location>
        <begin position="416"/>
        <end position="478"/>
    </location>
</feature>
<dbReference type="OrthoDB" id="9799367at2"/>
<dbReference type="EC" id="3.4.16.4" evidence="3"/>
<dbReference type="Proteomes" id="UP000251942">
    <property type="component" value="Unassembled WGS sequence"/>
</dbReference>
<dbReference type="SUPFAM" id="SSF56601">
    <property type="entry name" value="beta-lactamase/transpeptidase-like"/>
    <property type="match status" value="1"/>
</dbReference>
<dbReference type="EMBL" id="LNYB01000081">
    <property type="protein sequence ID" value="KTC96432.1"/>
    <property type="molecule type" value="Genomic_DNA"/>
</dbReference>
<protein>
    <submittedName>
        <fullName evidence="3">Beta-lactamase</fullName>
        <ecNumber evidence="3">3.4.16.4</ecNumber>
    </submittedName>
</protein>
<name>A0A0W0TLD8_9GAMM</name>
<dbReference type="Gene3D" id="3.30.310.70">
    <property type="entry name" value="TT1751-like domain"/>
    <property type="match status" value="1"/>
</dbReference>
<dbReference type="AlphaFoldDB" id="A0A0W0TLD8"/>
<dbReference type="InterPro" id="IPR012338">
    <property type="entry name" value="Beta-lactam/transpept-like"/>
</dbReference>
<dbReference type="PANTHER" id="PTHR46825">
    <property type="entry name" value="D-ALANYL-D-ALANINE-CARBOXYPEPTIDASE/ENDOPEPTIDASE AMPH"/>
    <property type="match status" value="1"/>
</dbReference>
<dbReference type="InterPro" id="IPR005180">
    <property type="entry name" value="DUF302"/>
</dbReference>
<sequence length="516" mass="56622">MTKEQLNATGRGDYHSLYKGQSVDDLIIQYMQDNNVPGMALAIVQAPYITRVVGYGLADRETKRLVASNTVFNVGQLSNAYTAVAILQLKEEGKLKLEDSMTAYFSDLPEAWSAITIRHLISHSSGLPSYSDESFDFSKDYSLTDFIQLLGKKPLLFSPGSKMNPSATDHYLLGKIIEKASGISYQDYVTKNQIERMGLKHTFFVSNMTTVQNEVNNGSTPFKHQQFLQNPVFVNPTEPARGYVDKDGSLAPSAQLTWSATYADSGIVASAEDISLWDIGLAGGILLKDPENRNFIYNPTTLNDGEMIPGNGGWFFPGHKGLMEIKGNIPGYSSFLSRFTDASELVCVTLLANKDNLLDLDILGRKIAAAFDPKLGAVLQGAAWSETLQSPYAVSKTLERVKTIIQAQGGTIFAHISHSAEAKKVGEKLPNTEVLIVGNPAKGTLLMQTNPAFALDLPLRIMATEDSFGQVWLSFTEPVRLAEEYNISEEELPRLRQLSSALRKLCEKAISPLTMG</sequence>
<dbReference type="SUPFAM" id="SSF103247">
    <property type="entry name" value="TT1751-like"/>
    <property type="match status" value="1"/>
</dbReference>
<feature type="domain" description="Beta-lactamase-related" evidence="1">
    <location>
        <begin position="23"/>
        <end position="357"/>
    </location>
</feature>
<proteinExistence type="predicted"/>
<dbReference type="InterPro" id="IPR050491">
    <property type="entry name" value="AmpC-like"/>
</dbReference>
<reference evidence="3 5" key="1">
    <citation type="submission" date="2015-11" db="EMBL/GenBank/DDBJ databases">
        <title>Genomic analysis of 38 Legionella species identifies large and diverse effector repertoires.</title>
        <authorList>
            <person name="Burstein D."/>
            <person name="Amaro F."/>
            <person name="Zusman T."/>
            <person name="Lifshitz Z."/>
            <person name="Cohen O."/>
            <person name="Gilbert J.A."/>
            <person name="Pupko T."/>
            <person name="Shuman H.A."/>
            <person name="Segal G."/>
        </authorList>
    </citation>
    <scope>NUCLEOTIDE SEQUENCE [LARGE SCALE GENOMIC DNA]</scope>
    <source>
        <strain evidence="3 5">WO-44C</strain>
    </source>
</reference>
<keyword evidence="3" id="KW-0378">Hydrolase</keyword>
<evidence type="ECO:0000313" key="3">
    <source>
        <dbReference type="EMBL" id="KTC96432.1"/>
    </source>
</evidence>